<dbReference type="PATRIC" id="fig|1110509.7.peg.1980"/>
<dbReference type="InterPro" id="IPR040084">
    <property type="entry name" value="GTPase_Obg"/>
</dbReference>
<dbReference type="Pfam" id="PF04055">
    <property type="entry name" value="Radical_SAM"/>
    <property type="match status" value="1"/>
</dbReference>
<gene>
    <name evidence="8" type="ordered locus">Mhar_1783</name>
</gene>
<dbReference type="STRING" id="1110509.Mhar_1783"/>
<dbReference type="Proteomes" id="UP000005877">
    <property type="component" value="Chromosome"/>
</dbReference>
<dbReference type="PANTHER" id="PTHR43787:SF11">
    <property type="entry name" value="UPF0026 PROTEIN SLR1464"/>
    <property type="match status" value="1"/>
</dbReference>
<dbReference type="CDD" id="cd01335">
    <property type="entry name" value="Radical_SAM"/>
    <property type="match status" value="1"/>
</dbReference>
<comment type="cofactor">
    <cofactor evidence="1">
        <name>[4Fe-4S] cluster</name>
        <dbReference type="ChEBI" id="CHEBI:49883"/>
    </cofactor>
</comment>
<dbReference type="AlphaFoldDB" id="G7WQZ8"/>
<keyword evidence="5" id="KW-0408">Iron</keyword>
<keyword evidence="6" id="KW-0411">Iron-sulfur</keyword>
<dbReference type="GO" id="GO:0003824">
    <property type="term" value="F:catalytic activity"/>
    <property type="evidence" value="ECO:0007669"/>
    <property type="project" value="InterPro"/>
</dbReference>
<dbReference type="EMBL" id="CP003117">
    <property type="protein sequence ID" value="AET65141.1"/>
    <property type="molecule type" value="Genomic_DNA"/>
</dbReference>
<dbReference type="GO" id="GO:0051539">
    <property type="term" value="F:4 iron, 4 sulfur cluster binding"/>
    <property type="evidence" value="ECO:0007669"/>
    <property type="project" value="UniProtKB-KW"/>
</dbReference>
<feature type="domain" description="Radical SAM core" evidence="7">
    <location>
        <begin position="7"/>
        <end position="257"/>
    </location>
</feature>
<dbReference type="Gene3D" id="3.20.20.70">
    <property type="entry name" value="Aldolase class I"/>
    <property type="match status" value="1"/>
</dbReference>
<dbReference type="SFLD" id="SFLDS00029">
    <property type="entry name" value="Radical_SAM"/>
    <property type="match status" value="1"/>
</dbReference>
<evidence type="ECO:0000256" key="6">
    <source>
        <dbReference type="ARBA" id="ARBA00023014"/>
    </source>
</evidence>
<evidence type="ECO:0000256" key="5">
    <source>
        <dbReference type="ARBA" id="ARBA00023004"/>
    </source>
</evidence>
<dbReference type="HOGENOM" id="CLU_058377_0_0_2"/>
<dbReference type="InterPro" id="IPR013785">
    <property type="entry name" value="Aldolase_TIM"/>
</dbReference>
<evidence type="ECO:0000256" key="1">
    <source>
        <dbReference type="ARBA" id="ARBA00001966"/>
    </source>
</evidence>
<dbReference type="InterPro" id="IPR058240">
    <property type="entry name" value="rSAM_sf"/>
</dbReference>
<dbReference type="SUPFAM" id="SSF46785">
    <property type="entry name" value="Winged helix' DNA-binding domain"/>
    <property type="match status" value="1"/>
</dbReference>
<keyword evidence="2" id="KW-0004">4Fe-4S</keyword>
<evidence type="ECO:0000256" key="2">
    <source>
        <dbReference type="ARBA" id="ARBA00022485"/>
    </source>
</evidence>
<keyword evidence="4" id="KW-0479">Metal-binding</keyword>
<evidence type="ECO:0000259" key="7">
    <source>
        <dbReference type="PROSITE" id="PS51918"/>
    </source>
</evidence>
<dbReference type="PROSITE" id="PS51918">
    <property type="entry name" value="RADICAL_SAM"/>
    <property type="match status" value="1"/>
</dbReference>
<dbReference type="GO" id="GO:0046872">
    <property type="term" value="F:metal ion binding"/>
    <property type="evidence" value="ECO:0007669"/>
    <property type="project" value="UniProtKB-KW"/>
</dbReference>
<dbReference type="OrthoDB" id="17974at2157"/>
<reference evidence="8 9" key="1">
    <citation type="journal article" date="2012" name="PLoS ONE">
        <title>The genome characteristics and predicted function of methyl-group oxidation pathway in the obligate aceticlastic methanogens, Methanosaeta spp.</title>
        <authorList>
            <person name="Zhu J."/>
            <person name="Zheng H."/>
            <person name="Ai G."/>
            <person name="Zhang G."/>
            <person name="Liu D."/>
            <person name="Liu X."/>
            <person name="Dong X."/>
        </authorList>
    </citation>
    <scope>NUCLEOTIDE SEQUENCE [LARGE SCALE GENOMIC DNA]</scope>
    <source>
        <strain evidence="8 9">6Ac</strain>
    </source>
</reference>
<dbReference type="SUPFAM" id="SSF102114">
    <property type="entry name" value="Radical SAM enzymes"/>
    <property type="match status" value="1"/>
</dbReference>
<protein>
    <submittedName>
        <fullName evidence="8">Radical SAM domain protein</fullName>
    </submittedName>
</protein>
<proteinExistence type="predicted"/>
<evidence type="ECO:0000313" key="9">
    <source>
        <dbReference type="Proteomes" id="UP000005877"/>
    </source>
</evidence>
<keyword evidence="9" id="KW-1185">Reference proteome</keyword>
<organism evidence="8 9">
    <name type="scientific">Methanothrix harundinacea (strain 6Ac)</name>
    <name type="common">Methanosaeta harundinacea</name>
    <dbReference type="NCBI Taxonomy" id="1110509"/>
    <lineage>
        <taxon>Archaea</taxon>
        <taxon>Methanobacteriati</taxon>
        <taxon>Methanobacteriota</taxon>
        <taxon>Stenosarchaea group</taxon>
        <taxon>Methanomicrobia</taxon>
        <taxon>Methanotrichales</taxon>
        <taxon>Methanotrichaceae</taxon>
        <taxon>Methanothrix</taxon>
    </lineage>
</organism>
<dbReference type="PANTHER" id="PTHR43787">
    <property type="entry name" value="FEMO COFACTOR BIOSYNTHESIS PROTEIN NIFB-RELATED"/>
    <property type="match status" value="1"/>
</dbReference>
<accession>G7WQZ8</accession>
<dbReference type="SFLD" id="SFLDG01083">
    <property type="entry name" value="Uncharacterised_Radical_SAM_Su"/>
    <property type="match status" value="1"/>
</dbReference>
<dbReference type="InterPro" id="IPR007197">
    <property type="entry name" value="rSAM"/>
</dbReference>
<evidence type="ECO:0000256" key="4">
    <source>
        <dbReference type="ARBA" id="ARBA00022723"/>
    </source>
</evidence>
<keyword evidence="3" id="KW-0949">S-adenosyl-L-methionine</keyword>
<evidence type="ECO:0000313" key="8">
    <source>
        <dbReference type="EMBL" id="AET65141.1"/>
    </source>
</evidence>
<evidence type="ECO:0000256" key="3">
    <source>
        <dbReference type="ARBA" id="ARBA00022691"/>
    </source>
</evidence>
<dbReference type="RefSeq" id="WP_014587321.1">
    <property type="nucleotide sequence ID" value="NC_017527.1"/>
</dbReference>
<dbReference type="KEGG" id="mhi:Mhar_1783"/>
<dbReference type="InterPro" id="IPR036390">
    <property type="entry name" value="WH_DNA-bd_sf"/>
</dbReference>
<name>G7WQZ8_METH6</name>
<dbReference type="GeneID" id="12510954"/>
<sequence>MKHLFGPVPSRRLGLSLGVDLLPFKTCTLDCVYCQLGPTTCLTLAREERVSTAEVLEEIRSLSEKGSDRVGHGDGGAGAAGAVEFDYLTLAGSGEPLLHRGLDEIIRGAKEAVDKPVALLTNGTLFFREEVRREVLEADLIIPSLDAATAPTFKRINRPHPDLSIDDLLEGLVRLREEFSGEIWLEVMLVKGINDGEAPLIAEAAERIGAERVQLNTVVRPPADPVQPLSPEEMEEMLEFFSGAEVIADWGRDLSKTTEVLIRDLLTRRPCTLEELSSLSGLHRNEILKYLEVLEAADEIRRLRHEGRLYFRAREG</sequence>